<evidence type="ECO:0000313" key="4">
    <source>
        <dbReference type="Proteomes" id="UP000806528"/>
    </source>
</evidence>
<protein>
    <submittedName>
        <fullName evidence="3">PucR family transcriptional regulator</fullName>
    </submittedName>
</protein>
<sequence>MADHRAPAESHDVPLRVIAARRDLGLNTVVDAGEPSITWAVASELVEPAAYLRGGELLLTAGVNLPGTTARVRDYVASLVQVGVGAVGFGVAPVHRSVPARLVEQCHAQGLPLLEVPASTPFAAVSRAVGEELEERHLRDVRRLGEAHQELARAVSAPAPVERLLSVLADALGGWAVLAPADPALPAHSTPGAPASLDPELRSLCAKLTAPSGPHSAKAAGGSGEVFLHTVGTPPEARGVVLVGRPEPLAITDRAVLRTATALLDLLSRSSGDEPPVPGLVLTGLLLDGGLGTEGAAGLAELTDTRSDAARRATGGPAADAGAAYRVLRAEPLPRGPHTAPGGLPLETHLVDRGPETGGGRGPHVRAILADRGESAHREHLDLLRSHGWIAALSPPAAPDGLPGADRKAATLLQRARAAETPLLWAEGTDPFETMMGPDVAAELSRELLGRLAEPTEAARTLRETLRTWLARHGNWDRAAADLGIHRNSVRYRIGRIERDLDVDLSDAEQRMRLWFALGRHVPGP</sequence>
<accession>A0ABR9P207</accession>
<name>A0ABR9P207_9ACTN</name>
<gene>
    <name evidence="3" type="ORF">IDM40_04015</name>
</gene>
<dbReference type="Pfam" id="PF13556">
    <property type="entry name" value="HTH_30"/>
    <property type="match status" value="1"/>
</dbReference>
<dbReference type="Proteomes" id="UP000806528">
    <property type="component" value="Unassembled WGS sequence"/>
</dbReference>
<reference evidence="3 4" key="1">
    <citation type="submission" date="2020-09" db="EMBL/GenBank/DDBJ databases">
        <title>Diversity and distribution of actinomycetes associated with coral in the coast of Hainan.</title>
        <authorList>
            <person name="Li F."/>
        </authorList>
    </citation>
    <scope>NUCLEOTIDE SEQUENCE [LARGE SCALE GENOMIC DNA]</scope>
    <source>
        <strain evidence="3 4">HNM0947</strain>
    </source>
</reference>
<dbReference type="InterPro" id="IPR051448">
    <property type="entry name" value="CdaR-like_regulators"/>
</dbReference>
<dbReference type="InterPro" id="IPR042070">
    <property type="entry name" value="PucR_C-HTH_sf"/>
</dbReference>
<proteinExistence type="predicted"/>
<dbReference type="Gene3D" id="1.10.10.2840">
    <property type="entry name" value="PucR C-terminal helix-turn-helix domain"/>
    <property type="match status" value="1"/>
</dbReference>
<evidence type="ECO:0000313" key="3">
    <source>
        <dbReference type="EMBL" id="MBE2997877.1"/>
    </source>
</evidence>
<keyword evidence="4" id="KW-1185">Reference proteome</keyword>
<dbReference type="InterPro" id="IPR012914">
    <property type="entry name" value="PucR_dom"/>
</dbReference>
<evidence type="ECO:0000259" key="1">
    <source>
        <dbReference type="Pfam" id="PF07905"/>
    </source>
</evidence>
<evidence type="ECO:0000259" key="2">
    <source>
        <dbReference type="Pfam" id="PF13556"/>
    </source>
</evidence>
<feature type="domain" description="Purine catabolism PurC-like" evidence="1">
    <location>
        <begin position="36"/>
        <end position="132"/>
    </location>
</feature>
<dbReference type="RefSeq" id="WP_193120527.1">
    <property type="nucleotide sequence ID" value="NZ_JADBGI010000003.1"/>
</dbReference>
<dbReference type="Pfam" id="PF07905">
    <property type="entry name" value="PucR"/>
    <property type="match status" value="1"/>
</dbReference>
<dbReference type="EMBL" id="JADBGI010000003">
    <property type="protein sequence ID" value="MBE2997877.1"/>
    <property type="molecule type" value="Genomic_DNA"/>
</dbReference>
<dbReference type="PANTHER" id="PTHR33744">
    <property type="entry name" value="CARBOHYDRATE DIACID REGULATOR"/>
    <property type="match status" value="1"/>
</dbReference>
<dbReference type="InterPro" id="IPR025736">
    <property type="entry name" value="PucR_C-HTH_dom"/>
</dbReference>
<feature type="domain" description="PucR C-terminal helix-turn-helix" evidence="2">
    <location>
        <begin position="462"/>
        <end position="518"/>
    </location>
</feature>
<organism evidence="3 4">
    <name type="scientific">Nocardiopsis coralli</name>
    <dbReference type="NCBI Taxonomy" id="2772213"/>
    <lineage>
        <taxon>Bacteria</taxon>
        <taxon>Bacillati</taxon>
        <taxon>Actinomycetota</taxon>
        <taxon>Actinomycetes</taxon>
        <taxon>Streptosporangiales</taxon>
        <taxon>Nocardiopsidaceae</taxon>
        <taxon>Nocardiopsis</taxon>
    </lineage>
</organism>
<dbReference type="PANTHER" id="PTHR33744:SF1">
    <property type="entry name" value="DNA-BINDING TRANSCRIPTIONAL ACTIVATOR ADER"/>
    <property type="match status" value="1"/>
</dbReference>
<comment type="caution">
    <text evidence="3">The sequence shown here is derived from an EMBL/GenBank/DDBJ whole genome shotgun (WGS) entry which is preliminary data.</text>
</comment>